<dbReference type="SUPFAM" id="SSF56112">
    <property type="entry name" value="Protein kinase-like (PK-like)"/>
    <property type="match status" value="1"/>
</dbReference>
<keyword evidence="2" id="KW-0808">Transferase</keyword>
<keyword evidence="1" id="KW-0723">Serine/threonine-protein kinase</keyword>
<dbReference type="PROSITE" id="PS50011">
    <property type="entry name" value="PROTEIN_KINASE_DOM"/>
    <property type="match status" value="1"/>
</dbReference>
<comment type="caution">
    <text evidence="8">The sequence shown here is derived from an EMBL/GenBank/DDBJ whole genome shotgun (WGS) entry which is preliminary data.</text>
</comment>
<dbReference type="InterPro" id="IPR011009">
    <property type="entry name" value="Kinase-like_dom_sf"/>
</dbReference>
<name>A0AAW2ZS04_9EUKA</name>
<evidence type="ECO:0000256" key="3">
    <source>
        <dbReference type="ARBA" id="ARBA00022741"/>
    </source>
</evidence>
<dbReference type="GO" id="GO:0004674">
    <property type="term" value="F:protein serine/threonine kinase activity"/>
    <property type="evidence" value="ECO:0007669"/>
    <property type="project" value="UniProtKB-KW"/>
</dbReference>
<evidence type="ECO:0000313" key="9">
    <source>
        <dbReference type="Proteomes" id="UP001431209"/>
    </source>
</evidence>
<feature type="region of interest" description="Disordered" evidence="6">
    <location>
        <begin position="20"/>
        <end position="40"/>
    </location>
</feature>
<dbReference type="InterPro" id="IPR000719">
    <property type="entry name" value="Prot_kinase_dom"/>
</dbReference>
<dbReference type="GO" id="GO:0035556">
    <property type="term" value="P:intracellular signal transduction"/>
    <property type="evidence" value="ECO:0007669"/>
    <property type="project" value="TreeGrafter"/>
</dbReference>
<evidence type="ECO:0000313" key="8">
    <source>
        <dbReference type="EMBL" id="KAL0491959.1"/>
    </source>
</evidence>
<keyword evidence="3" id="KW-0547">Nucleotide-binding</keyword>
<evidence type="ECO:0000256" key="2">
    <source>
        <dbReference type="ARBA" id="ARBA00022679"/>
    </source>
</evidence>
<sequence>MMVQKDQNILSRYTAGLSRQESPPMLLSNEHKPLTGKERRTQSMLPPLADKTIVLHERVISNPLPTSKGFEPSMEVLYGRIRFNSSLNALMINFDGIRVDTEQHIKNIRQAIQNIINSHNKEFSDVSCFVNYDGFTVDKSMMELYKAHVDSHLSSEQYKTVQRFTAKAFIQDEIKKLEQASNVTTDSNCSTILNKKYRIERPLDEGTYARVWLGQDVETNTHVAIKEYSKKSLESVPKLLHFFNKEVRILKKIKSNGGHINIAELIDNVENDSSHFLIMELCHTGSLDSPFDPHQQLSEQVAHKYFIQIVDALDFLHNKCCVVHRDLQLSNICLDINDNIKIIDFGVGDFCEADQSLDMFCGNSSNACPEMLTGKSYVGCQADVWSVGCCLYKMLTGYNPYRCAQKTLTGEFMIPLEEEEALSSQAKDLLNCILCLDKSKRYTLEDIKKHEWFLNGGSL</sequence>
<keyword evidence="5" id="KW-0067">ATP-binding</keyword>
<protein>
    <submittedName>
        <fullName evidence="8">AMP-activated protein kinase</fullName>
    </submittedName>
</protein>
<accession>A0AAW2ZS04</accession>
<dbReference type="Gene3D" id="1.10.510.10">
    <property type="entry name" value="Transferase(Phosphotransferase) domain 1"/>
    <property type="match status" value="1"/>
</dbReference>
<evidence type="ECO:0000259" key="7">
    <source>
        <dbReference type="PROSITE" id="PS50011"/>
    </source>
</evidence>
<dbReference type="FunFam" id="1.10.510.10:FF:000571">
    <property type="entry name" value="Maternal embryonic leucine zipper kinase"/>
    <property type="match status" value="1"/>
</dbReference>
<proteinExistence type="predicted"/>
<dbReference type="EMBL" id="JAOPGA020001893">
    <property type="protein sequence ID" value="KAL0491959.1"/>
    <property type="molecule type" value="Genomic_DNA"/>
</dbReference>
<dbReference type="Pfam" id="PF00069">
    <property type="entry name" value="Pkinase"/>
    <property type="match status" value="1"/>
</dbReference>
<dbReference type="Proteomes" id="UP001431209">
    <property type="component" value="Unassembled WGS sequence"/>
</dbReference>
<evidence type="ECO:0000256" key="5">
    <source>
        <dbReference type="ARBA" id="ARBA00022840"/>
    </source>
</evidence>
<organism evidence="8 9">
    <name type="scientific">Acrasis kona</name>
    <dbReference type="NCBI Taxonomy" id="1008807"/>
    <lineage>
        <taxon>Eukaryota</taxon>
        <taxon>Discoba</taxon>
        <taxon>Heterolobosea</taxon>
        <taxon>Tetramitia</taxon>
        <taxon>Eutetramitia</taxon>
        <taxon>Acrasidae</taxon>
        <taxon>Acrasis</taxon>
    </lineage>
</organism>
<feature type="compositionally biased region" description="Basic and acidic residues" evidence="6">
    <location>
        <begin position="29"/>
        <end position="40"/>
    </location>
</feature>
<keyword evidence="4 8" id="KW-0418">Kinase</keyword>
<dbReference type="PANTHER" id="PTHR24346:SF82">
    <property type="entry name" value="KP78A-RELATED"/>
    <property type="match status" value="1"/>
</dbReference>
<feature type="domain" description="Protein kinase" evidence="7">
    <location>
        <begin position="197"/>
        <end position="453"/>
    </location>
</feature>
<evidence type="ECO:0000256" key="6">
    <source>
        <dbReference type="SAM" id="MobiDB-lite"/>
    </source>
</evidence>
<dbReference type="GO" id="GO:0005524">
    <property type="term" value="F:ATP binding"/>
    <property type="evidence" value="ECO:0007669"/>
    <property type="project" value="UniProtKB-KW"/>
</dbReference>
<evidence type="ECO:0000256" key="4">
    <source>
        <dbReference type="ARBA" id="ARBA00022777"/>
    </source>
</evidence>
<dbReference type="AlphaFoldDB" id="A0AAW2ZS04"/>
<reference evidence="8 9" key="1">
    <citation type="submission" date="2024-03" db="EMBL/GenBank/DDBJ databases">
        <title>The Acrasis kona genome and developmental transcriptomes reveal deep origins of eukaryotic multicellular pathways.</title>
        <authorList>
            <person name="Sheikh S."/>
            <person name="Fu C.-J."/>
            <person name="Brown M.W."/>
            <person name="Baldauf S.L."/>
        </authorList>
    </citation>
    <scope>NUCLEOTIDE SEQUENCE [LARGE SCALE GENOMIC DNA]</scope>
    <source>
        <strain evidence="8 9">ATCC MYA-3509</strain>
    </source>
</reference>
<keyword evidence="9" id="KW-1185">Reference proteome</keyword>
<dbReference type="GO" id="GO:0005737">
    <property type="term" value="C:cytoplasm"/>
    <property type="evidence" value="ECO:0007669"/>
    <property type="project" value="TreeGrafter"/>
</dbReference>
<gene>
    <name evidence="8" type="ORF">AKO1_010141</name>
</gene>
<dbReference type="PANTHER" id="PTHR24346">
    <property type="entry name" value="MAP/MICROTUBULE AFFINITY-REGULATING KINASE"/>
    <property type="match status" value="1"/>
</dbReference>
<evidence type="ECO:0000256" key="1">
    <source>
        <dbReference type="ARBA" id="ARBA00022527"/>
    </source>
</evidence>